<dbReference type="KEGG" id="hadh:FRZ61_15470"/>
<dbReference type="Gene3D" id="1.10.10.10">
    <property type="entry name" value="Winged helix-like DNA-binding domain superfamily/Winged helix DNA-binding domain"/>
    <property type="match status" value="1"/>
</dbReference>
<dbReference type="InterPro" id="IPR036390">
    <property type="entry name" value="WH_DNA-bd_sf"/>
</dbReference>
<evidence type="ECO:0000256" key="1">
    <source>
        <dbReference type="ARBA" id="ARBA00009437"/>
    </source>
</evidence>
<organism evidence="6 7">
    <name type="scientific">Hypericibacter adhaerens</name>
    <dbReference type="NCBI Taxonomy" id="2602016"/>
    <lineage>
        <taxon>Bacteria</taxon>
        <taxon>Pseudomonadati</taxon>
        <taxon>Pseudomonadota</taxon>
        <taxon>Alphaproteobacteria</taxon>
        <taxon>Rhodospirillales</taxon>
        <taxon>Dongiaceae</taxon>
        <taxon>Hypericibacter</taxon>
    </lineage>
</organism>
<dbReference type="AlphaFoldDB" id="A0A5J6MVC1"/>
<dbReference type="Proteomes" id="UP000325797">
    <property type="component" value="Chromosome"/>
</dbReference>
<gene>
    <name evidence="6" type="ORF">FRZ61_15470</name>
</gene>
<dbReference type="Pfam" id="PF00126">
    <property type="entry name" value="HTH_1"/>
    <property type="match status" value="1"/>
</dbReference>
<comment type="similarity">
    <text evidence="1">Belongs to the LysR transcriptional regulatory family.</text>
</comment>
<reference evidence="6 7" key="1">
    <citation type="submission" date="2019-08" db="EMBL/GenBank/DDBJ databases">
        <title>Hyperibacter terrae gen. nov., sp. nov. and Hyperibacter viscosus sp. nov., two new members in the family Rhodospirillaceae isolated from the rhizosphere of Hypericum perforatum.</title>
        <authorList>
            <person name="Noviana Z."/>
        </authorList>
    </citation>
    <scope>NUCLEOTIDE SEQUENCE [LARGE SCALE GENOMIC DNA]</scope>
    <source>
        <strain evidence="6 7">R5959</strain>
    </source>
</reference>
<dbReference type="PANTHER" id="PTHR30126:SF94">
    <property type="entry name" value="LYSR FAMILY TRANSCRIPTIONAL REGULATOR"/>
    <property type="match status" value="1"/>
</dbReference>
<dbReference type="GO" id="GO:0003700">
    <property type="term" value="F:DNA-binding transcription factor activity"/>
    <property type="evidence" value="ECO:0007669"/>
    <property type="project" value="InterPro"/>
</dbReference>
<feature type="domain" description="HTH lysR-type" evidence="5">
    <location>
        <begin position="1"/>
        <end position="58"/>
    </location>
</feature>
<dbReference type="Pfam" id="PF03466">
    <property type="entry name" value="LysR_substrate"/>
    <property type="match status" value="1"/>
</dbReference>
<dbReference type="EMBL" id="CP042582">
    <property type="protein sequence ID" value="QEX21618.1"/>
    <property type="molecule type" value="Genomic_DNA"/>
</dbReference>
<dbReference type="InterPro" id="IPR005119">
    <property type="entry name" value="LysR_subst-bd"/>
</dbReference>
<dbReference type="SUPFAM" id="SSF46785">
    <property type="entry name" value="Winged helix' DNA-binding domain"/>
    <property type="match status" value="1"/>
</dbReference>
<evidence type="ECO:0000256" key="3">
    <source>
        <dbReference type="ARBA" id="ARBA00023125"/>
    </source>
</evidence>
<dbReference type="SUPFAM" id="SSF53850">
    <property type="entry name" value="Periplasmic binding protein-like II"/>
    <property type="match status" value="1"/>
</dbReference>
<proteinExistence type="inferred from homology"/>
<dbReference type="RefSeq" id="WP_151116275.1">
    <property type="nucleotide sequence ID" value="NZ_CP042582.1"/>
</dbReference>
<dbReference type="InterPro" id="IPR000847">
    <property type="entry name" value="LysR_HTH_N"/>
</dbReference>
<evidence type="ECO:0000313" key="6">
    <source>
        <dbReference type="EMBL" id="QEX21618.1"/>
    </source>
</evidence>
<dbReference type="OrthoDB" id="9808620at2"/>
<dbReference type="InterPro" id="IPR036388">
    <property type="entry name" value="WH-like_DNA-bd_sf"/>
</dbReference>
<dbReference type="InterPro" id="IPR017724">
    <property type="entry name" value="Tscrpt_reg_LysR"/>
</dbReference>
<dbReference type="FunFam" id="1.10.10.10:FF:000001">
    <property type="entry name" value="LysR family transcriptional regulator"/>
    <property type="match status" value="1"/>
</dbReference>
<keyword evidence="7" id="KW-1185">Reference proteome</keyword>
<dbReference type="GO" id="GO:0000976">
    <property type="term" value="F:transcription cis-regulatory region binding"/>
    <property type="evidence" value="ECO:0007669"/>
    <property type="project" value="TreeGrafter"/>
</dbReference>
<evidence type="ECO:0000256" key="4">
    <source>
        <dbReference type="ARBA" id="ARBA00023163"/>
    </source>
</evidence>
<keyword evidence="4" id="KW-0804">Transcription</keyword>
<name>A0A5J6MVC1_9PROT</name>
<evidence type="ECO:0000259" key="5">
    <source>
        <dbReference type="PROSITE" id="PS50931"/>
    </source>
</evidence>
<dbReference type="Gene3D" id="3.40.190.290">
    <property type="match status" value="1"/>
</dbReference>
<keyword evidence="3" id="KW-0238">DNA-binding</keyword>
<dbReference type="PROSITE" id="PS50931">
    <property type="entry name" value="HTH_LYSR"/>
    <property type="match status" value="1"/>
</dbReference>
<accession>A0A5J6MVC1</accession>
<dbReference type="PRINTS" id="PR00039">
    <property type="entry name" value="HTHLYSR"/>
</dbReference>
<evidence type="ECO:0000256" key="2">
    <source>
        <dbReference type="ARBA" id="ARBA00023015"/>
    </source>
</evidence>
<sequence>MNHAQLRAFHAVASEGSFTRAAEALHVTQPTLSGQVKALEERYGVKLFDRRGRRVHPTELGRSLLDLTRRLFSLEAEAEQILGAAKGLKRGHLRLAADAPFHVIGALSAFAKRYPGIRLSLTIGNSEEILEALVEHRADVAVLANIPENPRVHAVPFRRDRLIAFVEQNHPWAGRESLTLKELAGRRLVLREIGSTTRRLFETAMAARGLTLGEVLEVNSREAVRETVAAGLGIGVVSESEFGSDRRLVPLPIEAEELAMTEYVACLSERRDLSLVRAFLDILERQVGRG</sequence>
<dbReference type="PANTHER" id="PTHR30126">
    <property type="entry name" value="HTH-TYPE TRANSCRIPTIONAL REGULATOR"/>
    <property type="match status" value="1"/>
</dbReference>
<evidence type="ECO:0000313" key="7">
    <source>
        <dbReference type="Proteomes" id="UP000325797"/>
    </source>
</evidence>
<keyword evidence="2" id="KW-0805">Transcription regulation</keyword>
<dbReference type="NCBIfam" id="TIGR03339">
    <property type="entry name" value="phn_lysR"/>
    <property type="match status" value="1"/>
</dbReference>
<protein>
    <submittedName>
        <fullName evidence="6">Transcriptional regulator</fullName>
    </submittedName>
</protein>